<evidence type="ECO:0000313" key="3">
    <source>
        <dbReference type="EMBL" id="GAJ00599.1"/>
    </source>
</evidence>
<dbReference type="GO" id="GO:0005886">
    <property type="term" value="C:plasma membrane"/>
    <property type="evidence" value="ECO:0007669"/>
    <property type="project" value="UniProtKB-SubCell"/>
</dbReference>
<dbReference type="Pfam" id="PF12911">
    <property type="entry name" value="OppC_N"/>
    <property type="match status" value="1"/>
</dbReference>
<protein>
    <recommendedName>
        <fullName evidence="2">Oligopeptide transport permease C-like N-terminal domain-containing protein</fullName>
    </recommendedName>
</protein>
<keyword evidence="1" id="KW-1133">Transmembrane helix</keyword>
<keyword evidence="1" id="KW-0812">Transmembrane</keyword>
<feature type="transmembrane region" description="Helical" evidence="1">
    <location>
        <begin position="32"/>
        <end position="54"/>
    </location>
</feature>
<comment type="caution">
    <text evidence="3">The sequence shown here is derived from an EMBL/GenBank/DDBJ whole genome shotgun (WGS) entry which is preliminary data.</text>
</comment>
<evidence type="ECO:0000256" key="1">
    <source>
        <dbReference type="SAM" id="Phobius"/>
    </source>
</evidence>
<dbReference type="InterPro" id="IPR025966">
    <property type="entry name" value="OppC_N"/>
</dbReference>
<evidence type="ECO:0000259" key="2">
    <source>
        <dbReference type="Pfam" id="PF12911"/>
    </source>
</evidence>
<proteinExistence type="predicted"/>
<organism evidence="3">
    <name type="scientific">marine sediment metagenome</name>
    <dbReference type="NCBI Taxonomy" id="412755"/>
    <lineage>
        <taxon>unclassified sequences</taxon>
        <taxon>metagenomes</taxon>
        <taxon>ecological metagenomes</taxon>
    </lineage>
</organism>
<accession>X1T5U1</accession>
<reference evidence="3" key="1">
    <citation type="journal article" date="2014" name="Front. Microbiol.">
        <title>High frequency of phylogenetically diverse reductive dehalogenase-homologous genes in deep subseafloor sedimentary metagenomes.</title>
        <authorList>
            <person name="Kawai M."/>
            <person name="Futagami T."/>
            <person name="Toyoda A."/>
            <person name="Takaki Y."/>
            <person name="Nishi S."/>
            <person name="Hori S."/>
            <person name="Arai W."/>
            <person name="Tsubouchi T."/>
            <person name="Morono Y."/>
            <person name="Uchiyama I."/>
            <person name="Ito T."/>
            <person name="Fujiyama A."/>
            <person name="Inagaki F."/>
            <person name="Takami H."/>
        </authorList>
    </citation>
    <scope>NUCLEOTIDE SEQUENCE</scope>
    <source>
        <strain evidence="3">Expedition CK06-06</strain>
    </source>
</reference>
<keyword evidence="1" id="KW-0472">Membrane</keyword>
<dbReference type="AlphaFoldDB" id="X1T5U1"/>
<sequence>MIRRRPTKRNGRASPRIEQLRRRWYKFSSNPLSFLGLVVVALLILVALFARMIAPFPCGNSAGP</sequence>
<name>X1T5U1_9ZZZZ</name>
<feature type="domain" description="Oligopeptide transport permease C-like N-terminal" evidence="2">
    <location>
        <begin position="19"/>
        <end position="57"/>
    </location>
</feature>
<gene>
    <name evidence="3" type="ORF">S12H4_27873</name>
</gene>
<dbReference type="EMBL" id="BARW01015944">
    <property type="protein sequence ID" value="GAJ00599.1"/>
    <property type="molecule type" value="Genomic_DNA"/>
</dbReference>